<dbReference type="PANTHER" id="PTHR42339">
    <property type="entry name" value="HISTONE H1"/>
    <property type="match status" value="1"/>
</dbReference>
<dbReference type="InterPro" id="IPR056143">
    <property type="entry name" value="DUF7726"/>
</dbReference>
<reference evidence="3" key="1">
    <citation type="journal article" date="2020" name="Stud. Mycol.">
        <title>101 Dothideomycetes genomes: a test case for predicting lifestyles and emergence of pathogens.</title>
        <authorList>
            <person name="Haridas S."/>
            <person name="Albert R."/>
            <person name="Binder M."/>
            <person name="Bloem J."/>
            <person name="Labutti K."/>
            <person name="Salamov A."/>
            <person name="Andreopoulos B."/>
            <person name="Baker S."/>
            <person name="Barry K."/>
            <person name="Bills G."/>
            <person name="Bluhm B."/>
            <person name="Cannon C."/>
            <person name="Castanera R."/>
            <person name="Culley D."/>
            <person name="Daum C."/>
            <person name="Ezra D."/>
            <person name="Gonzalez J."/>
            <person name="Henrissat B."/>
            <person name="Kuo A."/>
            <person name="Liang C."/>
            <person name="Lipzen A."/>
            <person name="Lutzoni F."/>
            <person name="Magnuson J."/>
            <person name="Mondo S."/>
            <person name="Nolan M."/>
            <person name="Ohm R."/>
            <person name="Pangilinan J."/>
            <person name="Park H.-J."/>
            <person name="Ramirez L."/>
            <person name="Alfaro M."/>
            <person name="Sun H."/>
            <person name="Tritt A."/>
            <person name="Yoshinaga Y."/>
            <person name="Zwiers L.-H."/>
            <person name="Turgeon B."/>
            <person name="Goodwin S."/>
            <person name="Spatafora J."/>
            <person name="Crous P."/>
            <person name="Grigoriev I."/>
        </authorList>
    </citation>
    <scope>NUCLEOTIDE SEQUENCE</scope>
    <source>
        <strain evidence="3">CBS 115976</strain>
    </source>
</reference>
<evidence type="ECO:0000313" key="3">
    <source>
        <dbReference type="EMBL" id="KAF2666909.1"/>
    </source>
</evidence>
<dbReference type="AlphaFoldDB" id="A0A6A6U3P6"/>
<feature type="compositionally biased region" description="Polar residues" evidence="1">
    <location>
        <begin position="61"/>
        <end position="79"/>
    </location>
</feature>
<feature type="region of interest" description="Disordered" evidence="1">
    <location>
        <begin position="1"/>
        <end position="81"/>
    </location>
</feature>
<dbReference type="OrthoDB" id="2592504at2759"/>
<feature type="domain" description="DUF7726" evidence="2">
    <location>
        <begin position="88"/>
        <end position="168"/>
    </location>
</feature>
<accession>A0A6A6U3P6</accession>
<name>A0A6A6U3P6_9PEZI</name>
<dbReference type="Proteomes" id="UP000799302">
    <property type="component" value="Unassembled WGS sequence"/>
</dbReference>
<evidence type="ECO:0000256" key="1">
    <source>
        <dbReference type="SAM" id="MobiDB-lite"/>
    </source>
</evidence>
<protein>
    <recommendedName>
        <fullName evidence="2">DUF7726 domain-containing protein</fullName>
    </recommendedName>
</protein>
<organism evidence="3 4">
    <name type="scientific">Microthyrium microscopicum</name>
    <dbReference type="NCBI Taxonomy" id="703497"/>
    <lineage>
        <taxon>Eukaryota</taxon>
        <taxon>Fungi</taxon>
        <taxon>Dikarya</taxon>
        <taxon>Ascomycota</taxon>
        <taxon>Pezizomycotina</taxon>
        <taxon>Dothideomycetes</taxon>
        <taxon>Dothideomycetes incertae sedis</taxon>
        <taxon>Microthyriales</taxon>
        <taxon>Microthyriaceae</taxon>
        <taxon>Microthyrium</taxon>
    </lineage>
</organism>
<gene>
    <name evidence="3" type="ORF">BT63DRAFT_427321</name>
</gene>
<evidence type="ECO:0000313" key="4">
    <source>
        <dbReference type="Proteomes" id="UP000799302"/>
    </source>
</evidence>
<proteinExistence type="predicted"/>
<keyword evidence="4" id="KW-1185">Reference proteome</keyword>
<sequence>MPPRKRKALSEVDPNQEAGNVSSEQHNLKANAVTEETSKANNSKKRKSNSTEDSKPKRPKSSTTAPSSLPSDGDIQTITLAGEDDDTVPVYDTCDMIRKRITSLFKKHPKETNVSLAKRISAAVPHSEITAKVLGRFRNKAGYDKGNTCQSFYLAYVYFEKVRLFQGVEKSEDRLHMEKLWGKSGFNRRTESHNKKNLPFWMLNRPSKPNRFGEVDFYSFSGKPSHGVM</sequence>
<evidence type="ECO:0000259" key="2">
    <source>
        <dbReference type="Pfam" id="PF24852"/>
    </source>
</evidence>
<dbReference type="Pfam" id="PF24852">
    <property type="entry name" value="DUF7726"/>
    <property type="match status" value="1"/>
</dbReference>
<dbReference type="EMBL" id="MU004238">
    <property type="protein sequence ID" value="KAF2666909.1"/>
    <property type="molecule type" value="Genomic_DNA"/>
</dbReference>
<dbReference type="PANTHER" id="PTHR42339:SF1">
    <property type="entry name" value="HISTONE H1"/>
    <property type="match status" value="1"/>
</dbReference>